<evidence type="ECO:0000313" key="3">
    <source>
        <dbReference type="Proteomes" id="UP000290289"/>
    </source>
</evidence>
<dbReference type="Proteomes" id="UP000290289">
    <property type="component" value="Chromosome 4"/>
</dbReference>
<feature type="region of interest" description="Disordered" evidence="1">
    <location>
        <begin position="25"/>
        <end position="64"/>
    </location>
</feature>
<evidence type="ECO:0000313" key="2">
    <source>
        <dbReference type="EMBL" id="RXI01249.1"/>
    </source>
</evidence>
<dbReference type="AlphaFoldDB" id="A0A498JZB3"/>
<gene>
    <name evidence="2" type="ORF">DVH24_001483</name>
</gene>
<dbReference type="EMBL" id="RDQH01000330">
    <property type="protein sequence ID" value="RXI01249.1"/>
    <property type="molecule type" value="Genomic_DNA"/>
</dbReference>
<sequence>MELKASEFPKSLRIHSHGRCGMLQSTPLTGLTSSSAHFQPGIGSDTKLSHPDPSTHHIPGSTPQ</sequence>
<evidence type="ECO:0000256" key="1">
    <source>
        <dbReference type="SAM" id="MobiDB-lite"/>
    </source>
</evidence>
<reference evidence="2 3" key="1">
    <citation type="submission" date="2018-10" db="EMBL/GenBank/DDBJ databases">
        <title>A high-quality apple genome assembly.</title>
        <authorList>
            <person name="Hu J."/>
        </authorList>
    </citation>
    <scope>NUCLEOTIDE SEQUENCE [LARGE SCALE GENOMIC DNA]</scope>
    <source>
        <strain evidence="3">cv. HFTH1</strain>
        <tissue evidence="2">Young leaf</tissue>
    </source>
</reference>
<comment type="caution">
    <text evidence="2">The sequence shown here is derived from an EMBL/GenBank/DDBJ whole genome shotgun (WGS) entry which is preliminary data.</text>
</comment>
<proteinExistence type="predicted"/>
<name>A0A498JZB3_MALDO</name>
<protein>
    <submittedName>
        <fullName evidence="2">Uncharacterized protein</fullName>
    </submittedName>
</protein>
<feature type="compositionally biased region" description="Polar residues" evidence="1">
    <location>
        <begin position="25"/>
        <end position="37"/>
    </location>
</feature>
<accession>A0A498JZB3</accession>
<keyword evidence="3" id="KW-1185">Reference proteome</keyword>
<organism evidence="2 3">
    <name type="scientific">Malus domestica</name>
    <name type="common">Apple</name>
    <name type="synonym">Pyrus malus</name>
    <dbReference type="NCBI Taxonomy" id="3750"/>
    <lineage>
        <taxon>Eukaryota</taxon>
        <taxon>Viridiplantae</taxon>
        <taxon>Streptophyta</taxon>
        <taxon>Embryophyta</taxon>
        <taxon>Tracheophyta</taxon>
        <taxon>Spermatophyta</taxon>
        <taxon>Magnoliopsida</taxon>
        <taxon>eudicotyledons</taxon>
        <taxon>Gunneridae</taxon>
        <taxon>Pentapetalae</taxon>
        <taxon>rosids</taxon>
        <taxon>fabids</taxon>
        <taxon>Rosales</taxon>
        <taxon>Rosaceae</taxon>
        <taxon>Amygdaloideae</taxon>
        <taxon>Maleae</taxon>
        <taxon>Malus</taxon>
    </lineage>
</organism>